<dbReference type="PATRIC" id="fig|1423.173.peg.2355"/>
<dbReference type="InterPro" id="IPR003791">
    <property type="entry name" value="UPF0178"/>
</dbReference>
<organism evidence="3 4">
    <name type="scientific">Bacillus subtilis</name>
    <dbReference type="NCBI Taxonomy" id="1423"/>
    <lineage>
        <taxon>Bacteria</taxon>
        <taxon>Bacillati</taxon>
        <taxon>Bacillota</taxon>
        <taxon>Bacilli</taxon>
        <taxon>Bacillales</taxon>
        <taxon>Bacillaceae</taxon>
        <taxon>Bacillus</taxon>
    </lineage>
</organism>
<dbReference type="PANTHER" id="PTHR35146">
    <property type="entry name" value="UPF0178 PROTEIN YAII"/>
    <property type="match status" value="1"/>
</dbReference>
<dbReference type="Pfam" id="PF02639">
    <property type="entry name" value="DUF188"/>
    <property type="match status" value="1"/>
</dbReference>
<evidence type="ECO:0000256" key="2">
    <source>
        <dbReference type="HAMAP-Rule" id="MF_00489"/>
    </source>
</evidence>
<dbReference type="PANTHER" id="PTHR35146:SF1">
    <property type="entry name" value="UPF0178 PROTEIN YAII"/>
    <property type="match status" value="1"/>
</dbReference>
<dbReference type="Proteomes" id="UP000032247">
    <property type="component" value="Unassembled WGS sequence"/>
</dbReference>
<evidence type="ECO:0000256" key="1">
    <source>
        <dbReference type="ARBA" id="ARBA00008522"/>
    </source>
</evidence>
<sequence length="164" mass="18920">MEGWRITLLNEQEKTIFVDADACPLKDEILETASEYEVQVLFVASFEHYQLSRSNEEKWKYVDPHKEAADLYIANHVKPGDIVVTQDIGLASLLLNRNVSVMSERGRLYKEDTIDFALEGRHFSGKQRRKGVYAKGPKKLNKEDRERFIALLQKILSNDEGILH</sequence>
<reference evidence="3 4" key="1">
    <citation type="submission" date="2014-12" db="EMBL/GenBank/DDBJ databases">
        <title>Comparative genome analysis of Bacillus coagulans HM-08, Clostridium butyricum HM-68, Bacillus subtilis HM-66 and Bacillus licheniformis BL-09.</title>
        <authorList>
            <person name="Zhang H."/>
        </authorList>
    </citation>
    <scope>NUCLEOTIDE SEQUENCE [LARGE SCALE GENOMIC DNA]</scope>
    <source>
        <strain evidence="3 4">HM-66</strain>
    </source>
</reference>
<dbReference type="EMBL" id="JXBC01000003">
    <property type="protein sequence ID" value="KIU11701.1"/>
    <property type="molecule type" value="Genomic_DNA"/>
</dbReference>
<dbReference type="NCBIfam" id="NF001095">
    <property type="entry name" value="PRK00124.1"/>
    <property type="match status" value="1"/>
</dbReference>
<comment type="caution">
    <text evidence="3">The sequence shown here is derived from an EMBL/GenBank/DDBJ whole genome shotgun (WGS) entry which is preliminary data.</text>
</comment>
<gene>
    <name evidence="3" type="ORF">SC09_Contig24orf00786</name>
</gene>
<dbReference type="CDD" id="cd18720">
    <property type="entry name" value="PIN_YqxD-like"/>
    <property type="match status" value="1"/>
</dbReference>
<dbReference type="STRING" id="483913.AN935_12485"/>
<evidence type="ECO:0000313" key="4">
    <source>
        <dbReference type="Proteomes" id="UP000032247"/>
    </source>
</evidence>
<protein>
    <recommendedName>
        <fullName evidence="2">UPF0178 protein SC09_Contig24orf00786</fullName>
    </recommendedName>
</protein>
<comment type="similarity">
    <text evidence="1 2">Belongs to the UPF0178 family.</text>
</comment>
<evidence type="ECO:0000313" key="3">
    <source>
        <dbReference type="EMBL" id="KIU11701.1"/>
    </source>
</evidence>
<accession>A0A0D1L7G1</accession>
<name>A0A0D1L7G1_BACIU</name>
<proteinExistence type="inferred from homology"/>
<dbReference type="HAMAP" id="MF_00489">
    <property type="entry name" value="UPF0178"/>
    <property type="match status" value="1"/>
</dbReference>
<dbReference type="AlphaFoldDB" id="A0A0D1L7G1"/>